<evidence type="ECO:0000256" key="1">
    <source>
        <dbReference type="SAM" id="Phobius"/>
    </source>
</evidence>
<feature type="transmembrane region" description="Helical" evidence="1">
    <location>
        <begin position="56"/>
        <end position="74"/>
    </location>
</feature>
<keyword evidence="1" id="KW-0472">Membrane</keyword>
<accession>A0AAW2EZT6</accession>
<evidence type="ECO:0000313" key="2">
    <source>
        <dbReference type="EMBL" id="KAL0109251.1"/>
    </source>
</evidence>
<feature type="transmembrane region" description="Helical" evidence="1">
    <location>
        <begin position="80"/>
        <end position="101"/>
    </location>
</feature>
<keyword evidence="1" id="KW-1133">Transmembrane helix</keyword>
<proteinExistence type="predicted"/>
<name>A0AAW2EZT6_9HYME</name>
<sequence>MLLVAQYVSINLITYNNITKNIIPPLRFSASLDSSNSCKSFDSHTRPPFSYVVTKYLFVFSFLVPPTAFFTIYFTPFHTFGFVTFLYIVTFPLSSIADGLAADPFAQNPKRSYPVLQDIPGQSQRETLSLAPRICTYEAHTRPIIQGVLAYTILYIDYIYIYICIIYIYIYIYIYIVYVYVYAYTCAAAQYISILSQP</sequence>
<reference evidence="2 3" key="1">
    <citation type="submission" date="2023-03" db="EMBL/GenBank/DDBJ databases">
        <title>High recombination rates correlate with genetic variation in Cardiocondyla obscurior ants.</title>
        <authorList>
            <person name="Errbii M."/>
        </authorList>
    </citation>
    <scope>NUCLEOTIDE SEQUENCE [LARGE SCALE GENOMIC DNA]</scope>
    <source>
        <strain evidence="2">Alpha-2009</strain>
        <tissue evidence="2">Whole body</tissue>
    </source>
</reference>
<dbReference type="Proteomes" id="UP001430953">
    <property type="component" value="Unassembled WGS sequence"/>
</dbReference>
<dbReference type="EMBL" id="JADYXP020000015">
    <property type="protein sequence ID" value="KAL0109251.1"/>
    <property type="molecule type" value="Genomic_DNA"/>
</dbReference>
<keyword evidence="1" id="KW-0812">Transmembrane</keyword>
<evidence type="ECO:0000313" key="3">
    <source>
        <dbReference type="Proteomes" id="UP001430953"/>
    </source>
</evidence>
<comment type="caution">
    <text evidence="2">The sequence shown here is derived from an EMBL/GenBank/DDBJ whole genome shotgun (WGS) entry which is preliminary data.</text>
</comment>
<organism evidence="2 3">
    <name type="scientific">Cardiocondyla obscurior</name>
    <dbReference type="NCBI Taxonomy" id="286306"/>
    <lineage>
        <taxon>Eukaryota</taxon>
        <taxon>Metazoa</taxon>
        <taxon>Ecdysozoa</taxon>
        <taxon>Arthropoda</taxon>
        <taxon>Hexapoda</taxon>
        <taxon>Insecta</taxon>
        <taxon>Pterygota</taxon>
        <taxon>Neoptera</taxon>
        <taxon>Endopterygota</taxon>
        <taxon>Hymenoptera</taxon>
        <taxon>Apocrita</taxon>
        <taxon>Aculeata</taxon>
        <taxon>Formicoidea</taxon>
        <taxon>Formicidae</taxon>
        <taxon>Myrmicinae</taxon>
        <taxon>Cardiocondyla</taxon>
    </lineage>
</organism>
<protein>
    <submittedName>
        <fullName evidence="2">Uncharacterized protein</fullName>
    </submittedName>
</protein>
<keyword evidence="3" id="KW-1185">Reference proteome</keyword>
<feature type="transmembrane region" description="Helical" evidence="1">
    <location>
        <begin position="148"/>
        <end position="170"/>
    </location>
</feature>
<dbReference type="AlphaFoldDB" id="A0AAW2EZT6"/>
<gene>
    <name evidence="2" type="ORF">PUN28_014380</name>
</gene>